<organism evidence="1 2">
    <name type="scientific">Ramlibacter monticola</name>
    <dbReference type="NCBI Taxonomy" id="1926872"/>
    <lineage>
        <taxon>Bacteria</taxon>
        <taxon>Pseudomonadati</taxon>
        <taxon>Pseudomonadota</taxon>
        <taxon>Betaproteobacteria</taxon>
        <taxon>Burkholderiales</taxon>
        <taxon>Comamonadaceae</taxon>
        <taxon>Ramlibacter</taxon>
    </lineage>
</organism>
<dbReference type="EMBL" id="JAEQNE010000013">
    <property type="protein sequence ID" value="MBL0395230.1"/>
    <property type="molecule type" value="Genomic_DNA"/>
</dbReference>
<comment type="caution">
    <text evidence="1">The sequence shown here is derived from an EMBL/GenBank/DDBJ whole genome shotgun (WGS) entry which is preliminary data.</text>
</comment>
<sequence>MEGLQAAQALLLAALRNAPRRYRLPPLPAGVEAARAAGVEAALAFAIEAGRLGQHGGRGAPEAVRDLFTSALAAFIREAMAPQGGDPSFQALVLQAGAAEVREFAQLSAGSAADRRAVRSMTDAIAHPGKTRRLPPGSARVALERLHALADSGAWAELDDALRAGPHEAIARGPALQRLLRGEALRQGEAVRRYLALCAQRGPGAGSPAAAARGRSAARAGDDAERATVEAFEILVRLLQARLPGAYRVLRSLRPPSGFPGERGKAKDEWDVAIVCEAAAGSADLLLLAEVKASPAAASSDFARLHRGLQRLAQAEAGRDYAFAIEGGGTARLAGASLRALQPAAGALPEHVVYCCTAPPEPRPQLLAAASKAMLAAEPASLAYAQRLARGAATDDEELRPVWDALLHAPRLRATLHQDATARLVREAMLHPADLVASFAGA</sequence>
<evidence type="ECO:0000313" key="2">
    <source>
        <dbReference type="Proteomes" id="UP000599109"/>
    </source>
</evidence>
<evidence type="ECO:0008006" key="3">
    <source>
        <dbReference type="Google" id="ProtNLM"/>
    </source>
</evidence>
<evidence type="ECO:0000313" key="1">
    <source>
        <dbReference type="EMBL" id="MBL0395230.1"/>
    </source>
</evidence>
<proteinExistence type="predicted"/>
<dbReference type="AlphaFoldDB" id="A0A936ZD06"/>
<keyword evidence="2" id="KW-1185">Reference proteome</keyword>
<protein>
    <recommendedName>
        <fullName evidence="3">3-deoxy-D-arabino-heptulosonate 7-phosphate synthase</fullName>
    </recommendedName>
</protein>
<accession>A0A936ZD06</accession>
<name>A0A936ZD06_9BURK</name>
<dbReference type="Proteomes" id="UP000599109">
    <property type="component" value="Unassembled WGS sequence"/>
</dbReference>
<reference evidence="1 2" key="1">
    <citation type="journal article" date="2017" name="Int. J. Syst. Evol. Microbiol.">
        <title>Ramlibacter monticola sp. nov., isolated from forest soil.</title>
        <authorList>
            <person name="Chaudhary D.K."/>
            <person name="Kim J."/>
        </authorList>
    </citation>
    <scope>NUCLEOTIDE SEQUENCE [LARGE SCALE GENOMIC DNA]</scope>
    <source>
        <strain evidence="1 2">KACC 19175</strain>
    </source>
</reference>
<gene>
    <name evidence="1" type="ORF">JJ685_29130</name>
</gene>